<name>A0ABT8ZWS8_9SPHN</name>
<proteinExistence type="predicted"/>
<protein>
    <submittedName>
        <fullName evidence="1">Uncharacterized protein</fullName>
    </submittedName>
</protein>
<dbReference type="Proteomes" id="UP001176468">
    <property type="component" value="Unassembled WGS sequence"/>
</dbReference>
<accession>A0ABT8ZWS8</accession>
<comment type="caution">
    <text evidence="1">The sequence shown here is derived from an EMBL/GenBank/DDBJ whole genome shotgun (WGS) entry which is preliminary data.</text>
</comment>
<gene>
    <name evidence="1" type="ORF">Q5H94_02760</name>
</gene>
<evidence type="ECO:0000313" key="1">
    <source>
        <dbReference type="EMBL" id="MDO7841236.1"/>
    </source>
</evidence>
<sequence>MTFARALVFGQTGGIVLALGALAFQPPAHGRMMLIPMTAHAAATLVPRATGNGAALIARGPAGSLIVSGDRNRLQAANILILAAPPAGCAA</sequence>
<organism evidence="1 2">
    <name type="scientific">Sphingomonas immobilis</name>
    <dbReference type="NCBI Taxonomy" id="3063997"/>
    <lineage>
        <taxon>Bacteria</taxon>
        <taxon>Pseudomonadati</taxon>
        <taxon>Pseudomonadota</taxon>
        <taxon>Alphaproteobacteria</taxon>
        <taxon>Sphingomonadales</taxon>
        <taxon>Sphingomonadaceae</taxon>
        <taxon>Sphingomonas</taxon>
    </lineage>
</organism>
<evidence type="ECO:0000313" key="2">
    <source>
        <dbReference type="Proteomes" id="UP001176468"/>
    </source>
</evidence>
<reference evidence="1" key="1">
    <citation type="submission" date="2023-07" db="EMBL/GenBank/DDBJ databases">
        <authorList>
            <person name="Kim M.K."/>
        </authorList>
    </citation>
    <scope>NUCLEOTIDE SEQUENCE</scope>
    <source>
        <strain evidence="1">CA1-15</strain>
    </source>
</reference>
<keyword evidence="2" id="KW-1185">Reference proteome</keyword>
<dbReference type="EMBL" id="JAUQSZ010000001">
    <property type="protein sequence ID" value="MDO7841236.1"/>
    <property type="molecule type" value="Genomic_DNA"/>
</dbReference>
<dbReference type="RefSeq" id="WP_304559685.1">
    <property type="nucleotide sequence ID" value="NZ_JAUQSZ010000001.1"/>
</dbReference>